<dbReference type="InterPro" id="IPR058588">
    <property type="entry name" value="E2-CBASS"/>
</dbReference>
<feature type="domain" description="Type II CBASS E2 protein" evidence="1">
    <location>
        <begin position="22"/>
        <end position="139"/>
    </location>
</feature>
<sequence length="147" mass="17408">MAKKSKYIPKKKPNLLAIFILQKRLIEKYYTCFKCSVDRFGLSCTGSIQPDKDSVCYKVKIIYSEKGAPKVFIKDPEIVTDHRIHRYPDESLCLYYPPDDPWQSEKNIHETIIPWTSEWLVYYELFLVTGKWYGPEQPHVKSKIQEK</sequence>
<dbReference type="Proteomes" id="UP000293583">
    <property type="component" value="Unassembled WGS sequence"/>
</dbReference>
<protein>
    <recommendedName>
        <fullName evidence="1">Type II CBASS E2 protein domain-containing protein</fullName>
    </recommendedName>
</protein>
<evidence type="ECO:0000313" key="2">
    <source>
        <dbReference type="EMBL" id="TBH75415.1"/>
    </source>
</evidence>
<reference evidence="2 3" key="1">
    <citation type="submission" date="2019-02" db="EMBL/GenBank/DDBJ databases">
        <title>Genome of a new Bacteroidetes strain.</title>
        <authorList>
            <person name="Pitt A."/>
        </authorList>
    </citation>
    <scope>NUCLEOTIDE SEQUENCE [LARGE SCALE GENOMIC DNA]</scope>
    <source>
        <strain evidence="2 3">103A-SOEBACH</strain>
    </source>
</reference>
<proteinExistence type="predicted"/>
<keyword evidence="3" id="KW-1185">Reference proteome</keyword>
<dbReference type="RefSeq" id="WP_130922570.1">
    <property type="nucleotide sequence ID" value="NZ_JAANOM010000002.1"/>
</dbReference>
<dbReference type="OrthoDB" id="4736406at2"/>
<evidence type="ECO:0000313" key="3">
    <source>
        <dbReference type="Proteomes" id="UP000293583"/>
    </source>
</evidence>
<name>A0A4V2IWB1_9BACT</name>
<gene>
    <name evidence="2" type="ORF">EWU20_02220</name>
</gene>
<evidence type="ECO:0000259" key="1">
    <source>
        <dbReference type="Pfam" id="PF26395"/>
    </source>
</evidence>
<accession>A0A4V2IWB1</accession>
<dbReference type="AlphaFoldDB" id="A0A4V2IWB1"/>
<dbReference type="EMBL" id="SEWY01000001">
    <property type="protein sequence ID" value="TBH75415.1"/>
    <property type="molecule type" value="Genomic_DNA"/>
</dbReference>
<organism evidence="2 3">
    <name type="scientific">Aquirufa antheringensis</name>
    <dbReference type="NCBI Taxonomy" id="2516559"/>
    <lineage>
        <taxon>Bacteria</taxon>
        <taxon>Pseudomonadati</taxon>
        <taxon>Bacteroidota</taxon>
        <taxon>Cytophagia</taxon>
        <taxon>Cytophagales</taxon>
        <taxon>Flectobacillaceae</taxon>
        <taxon>Aquirufa</taxon>
    </lineage>
</organism>
<comment type="caution">
    <text evidence="2">The sequence shown here is derived from an EMBL/GenBank/DDBJ whole genome shotgun (WGS) entry which is preliminary data.</text>
</comment>
<dbReference type="Pfam" id="PF26395">
    <property type="entry name" value="E2-CBASS"/>
    <property type="match status" value="1"/>
</dbReference>